<organism evidence="2 3">
    <name type="scientific">Blautia obeum</name>
    <dbReference type="NCBI Taxonomy" id="40520"/>
    <lineage>
        <taxon>Bacteria</taxon>
        <taxon>Bacillati</taxon>
        <taxon>Bacillota</taxon>
        <taxon>Clostridia</taxon>
        <taxon>Lachnospirales</taxon>
        <taxon>Lachnospiraceae</taxon>
        <taxon>Blautia</taxon>
    </lineage>
</organism>
<accession>A0A415L2S7</accession>
<dbReference type="SUPFAM" id="SSF51182">
    <property type="entry name" value="RmlC-like cupins"/>
    <property type="match status" value="1"/>
</dbReference>
<dbReference type="InterPro" id="IPR014710">
    <property type="entry name" value="RmlC-like_jellyroll"/>
</dbReference>
<evidence type="ECO:0000313" key="3">
    <source>
        <dbReference type="Proteomes" id="UP000285897"/>
    </source>
</evidence>
<dbReference type="Gene3D" id="2.60.120.10">
    <property type="entry name" value="Jelly Rolls"/>
    <property type="match status" value="1"/>
</dbReference>
<protein>
    <submittedName>
        <fullName evidence="2">Cupin domain-containing protein</fullName>
    </submittedName>
</protein>
<dbReference type="InterPro" id="IPR011051">
    <property type="entry name" value="RmlC_Cupin_sf"/>
</dbReference>
<feature type="non-terminal residue" evidence="2">
    <location>
        <position position="1"/>
    </location>
</feature>
<sequence length="66" mass="7074">YGILSGNGKAIIDGEEISLSTGDWLKIAPAAKRQFFASDISGITYICIQVKENSLEHFTAEDAVIG</sequence>
<proteinExistence type="predicted"/>
<evidence type="ECO:0000313" key="1">
    <source>
        <dbReference type="EMBL" id="RHL42491.1"/>
    </source>
</evidence>
<dbReference type="EMBL" id="QROS01000029">
    <property type="protein sequence ID" value="RHL42491.1"/>
    <property type="molecule type" value="Genomic_DNA"/>
</dbReference>
<gene>
    <name evidence="2" type="ORF">DW021_16755</name>
    <name evidence="1" type="ORF">DW021_17365</name>
</gene>
<reference evidence="2 3" key="1">
    <citation type="submission" date="2018-08" db="EMBL/GenBank/DDBJ databases">
        <title>A genome reference for cultivated species of the human gut microbiota.</title>
        <authorList>
            <person name="Zou Y."/>
            <person name="Xue W."/>
            <person name="Luo G."/>
        </authorList>
    </citation>
    <scope>NUCLEOTIDE SEQUENCE [LARGE SCALE GENOMIC DNA]</scope>
    <source>
        <strain evidence="2 3">AF37-6AC</strain>
    </source>
</reference>
<name>A0A415L2S7_9FIRM</name>
<dbReference type="Proteomes" id="UP000285897">
    <property type="component" value="Unassembled WGS sequence"/>
</dbReference>
<dbReference type="AlphaFoldDB" id="A0A415L2S7"/>
<dbReference type="EMBL" id="QROS01000024">
    <property type="protein sequence ID" value="RHL42769.1"/>
    <property type="molecule type" value="Genomic_DNA"/>
</dbReference>
<comment type="caution">
    <text evidence="2">The sequence shown here is derived from an EMBL/GenBank/DDBJ whole genome shotgun (WGS) entry which is preliminary data.</text>
</comment>
<evidence type="ECO:0000313" key="2">
    <source>
        <dbReference type="EMBL" id="RHL42769.1"/>
    </source>
</evidence>